<dbReference type="InterPro" id="IPR011990">
    <property type="entry name" value="TPR-like_helical_dom_sf"/>
</dbReference>
<evidence type="ECO:0000256" key="4">
    <source>
        <dbReference type="ARBA" id="ARBA00023163"/>
    </source>
</evidence>
<dbReference type="InterPro" id="IPR014284">
    <property type="entry name" value="RNA_pol_sigma-70_dom"/>
</dbReference>
<dbReference type="InterPro" id="IPR007627">
    <property type="entry name" value="RNA_pol_sigma70_r2"/>
</dbReference>
<dbReference type="SUPFAM" id="SSF88946">
    <property type="entry name" value="Sigma2 domain of RNA polymerase sigma factors"/>
    <property type="match status" value="1"/>
</dbReference>
<dbReference type="SUPFAM" id="SSF88659">
    <property type="entry name" value="Sigma3 and sigma4 domains of RNA polymerase sigma factors"/>
    <property type="match status" value="1"/>
</dbReference>
<feature type="domain" description="RNA polymerase sigma-70 region 2" evidence="5">
    <location>
        <begin position="7"/>
        <end position="72"/>
    </location>
</feature>
<dbReference type="Pfam" id="PF20239">
    <property type="entry name" value="DUF6596"/>
    <property type="match status" value="1"/>
</dbReference>
<dbReference type="InterPro" id="IPR013324">
    <property type="entry name" value="RNA_pol_sigma_r3/r4-like"/>
</dbReference>
<dbReference type="Gene3D" id="1.10.10.10">
    <property type="entry name" value="Winged helix-like DNA-binding domain superfamily/Winged helix DNA-binding domain"/>
    <property type="match status" value="1"/>
</dbReference>
<proteinExistence type="inferred from homology"/>
<keyword evidence="3" id="KW-0731">Sigma factor</keyword>
<evidence type="ECO:0000313" key="9">
    <source>
        <dbReference type="Proteomes" id="UP000295060"/>
    </source>
</evidence>
<feature type="domain" description="DUF6596" evidence="7">
    <location>
        <begin position="171"/>
        <end position="266"/>
    </location>
</feature>
<dbReference type="RefSeq" id="WP_134133194.1">
    <property type="nucleotide sequence ID" value="NZ_SODU01000005.1"/>
</dbReference>
<accession>A0ABY2F5U3</accession>
<protein>
    <submittedName>
        <fullName evidence="8">RNA polymerase sigma-70 factor (ECF subfamily)</fullName>
    </submittedName>
</protein>
<evidence type="ECO:0000256" key="2">
    <source>
        <dbReference type="ARBA" id="ARBA00023015"/>
    </source>
</evidence>
<reference evidence="8 9" key="1">
    <citation type="submission" date="2019-03" db="EMBL/GenBank/DDBJ databases">
        <title>Genomic Encyclopedia of Type Strains, Phase III (KMG-III): the genomes of soil and plant-associated and newly described type strains.</title>
        <authorList>
            <person name="Whitman W."/>
        </authorList>
    </citation>
    <scope>NUCLEOTIDE SEQUENCE [LARGE SCALE GENOMIC DNA]</scope>
    <source>
        <strain evidence="8 9">VKMAc-2574</strain>
    </source>
</reference>
<dbReference type="Gene3D" id="1.10.1740.10">
    <property type="match status" value="1"/>
</dbReference>
<dbReference type="InterPro" id="IPR013249">
    <property type="entry name" value="RNA_pol_sigma70_r4_t2"/>
</dbReference>
<dbReference type="InterPro" id="IPR036388">
    <property type="entry name" value="WH-like_DNA-bd_sf"/>
</dbReference>
<dbReference type="Proteomes" id="UP000295060">
    <property type="component" value="Unassembled WGS sequence"/>
</dbReference>
<evidence type="ECO:0000313" key="8">
    <source>
        <dbReference type="EMBL" id="TDW81919.1"/>
    </source>
</evidence>
<evidence type="ECO:0000259" key="6">
    <source>
        <dbReference type="Pfam" id="PF08281"/>
    </source>
</evidence>
<dbReference type="InterPro" id="IPR013325">
    <property type="entry name" value="RNA_pol_sigma_r2"/>
</dbReference>
<keyword evidence="2" id="KW-0805">Transcription regulation</keyword>
<name>A0ABY2F5U3_9ACTN</name>
<comment type="caution">
    <text evidence="8">The sequence shown here is derived from an EMBL/GenBank/DDBJ whole genome shotgun (WGS) entry which is preliminary data.</text>
</comment>
<dbReference type="Pfam" id="PF08281">
    <property type="entry name" value="Sigma70_r4_2"/>
    <property type="match status" value="1"/>
</dbReference>
<keyword evidence="9" id="KW-1185">Reference proteome</keyword>
<sequence length="393" mass="43310">MTFEEIYRQEWGQVVATLIRVTGDWELAEECAQEAFAAALERWPKDGVPDRPGAWLTTTARNRAIDWLRREAVGAQKLQEVAAMTHDSEPPYDVPDDRLRLMFTCCHPALAMEARVALTLRTLAGLSTTEIARAFLVPETTMSKRLTRAKQKIQHAGIPYRVPPAHLLPERTPAVLAVLYLLFNEGYSDVVRSNLSGEAIRLARLLVQLMPDEPEAAGLLALMLLHDARRDTRLAPDGALVTLDEQDRTQWDNTRITEGVDLLDSALRRGEPGPYQVQAAIAACHATARTAADTDWPQIAALYAQLPQTPVVALNRAVAIGMADGPAVGLRLVDELAAGALAGYRLLPATRADLLRRLGRYAEAAVAYRQAIDLVATDAERRYLTKRLAEVSD</sequence>
<dbReference type="InterPro" id="IPR046531">
    <property type="entry name" value="DUF6596"/>
</dbReference>
<dbReference type="PANTHER" id="PTHR47756:SF2">
    <property type="entry name" value="BLL6612 PROTEIN"/>
    <property type="match status" value="1"/>
</dbReference>
<comment type="similarity">
    <text evidence="1">Belongs to the sigma-70 factor family. ECF subfamily.</text>
</comment>
<organism evidence="8 9">
    <name type="scientific">Kribbella pratensis</name>
    <dbReference type="NCBI Taxonomy" id="2512112"/>
    <lineage>
        <taxon>Bacteria</taxon>
        <taxon>Bacillati</taxon>
        <taxon>Actinomycetota</taxon>
        <taxon>Actinomycetes</taxon>
        <taxon>Propionibacteriales</taxon>
        <taxon>Kribbellaceae</taxon>
        <taxon>Kribbella</taxon>
    </lineage>
</organism>
<dbReference type="NCBIfam" id="TIGR02937">
    <property type="entry name" value="sigma70-ECF"/>
    <property type="match status" value="1"/>
</dbReference>
<dbReference type="SUPFAM" id="SSF48452">
    <property type="entry name" value="TPR-like"/>
    <property type="match status" value="1"/>
</dbReference>
<dbReference type="EMBL" id="SODU01000005">
    <property type="protein sequence ID" value="TDW81919.1"/>
    <property type="molecule type" value="Genomic_DNA"/>
</dbReference>
<keyword evidence="4" id="KW-0804">Transcription</keyword>
<feature type="domain" description="RNA polymerase sigma factor 70 region 4 type 2" evidence="6">
    <location>
        <begin position="102"/>
        <end position="153"/>
    </location>
</feature>
<evidence type="ECO:0000256" key="3">
    <source>
        <dbReference type="ARBA" id="ARBA00023082"/>
    </source>
</evidence>
<evidence type="ECO:0000259" key="7">
    <source>
        <dbReference type="Pfam" id="PF20239"/>
    </source>
</evidence>
<gene>
    <name evidence="8" type="ORF">EV137_7930</name>
</gene>
<evidence type="ECO:0000256" key="1">
    <source>
        <dbReference type="ARBA" id="ARBA00010641"/>
    </source>
</evidence>
<evidence type="ECO:0000259" key="5">
    <source>
        <dbReference type="Pfam" id="PF04542"/>
    </source>
</evidence>
<dbReference type="Pfam" id="PF04542">
    <property type="entry name" value="Sigma70_r2"/>
    <property type="match status" value="1"/>
</dbReference>
<dbReference type="PANTHER" id="PTHR47756">
    <property type="entry name" value="BLL6612 PROTEIN-RELATED"/>
    <property type="match status" value="1"/>
</dbReference>